<name>V5Z6J9_9GAMM</name>
<organism evidence="1 2">
    <name type="scientific">Erwinia piriflorinigrans CFBP 5888</name>
    <dbReference type="NCBI Taxonomy" id="1161919"/>
    <lineage>
        <taxon>Bacteria</taxon>
        <taxon>Pseudomonadati</taxon>
        <taxon>Pseudomonadota</taxon>
        <taxon>Gammaproteobacteria</taxon>
        <taxon>Enterobacterales</taxon>
        <taxon>Erwiniaceae</taxon>
        <taxon>Erwinia</taxon>
    </lineage>
</organism>
<proteinExistence type="predicted"/>
<dbReference type="EMBL" id="CAHS01000013">
    <property type="protein sequence ID" value="CCG86599.1"/>
    <property type="molecule type" value="Genomic_DNA"/>
</dbReference>
<protein>
    <submittedName>
        <fullName evidence="1">Uncharacterized protein</fullName>
    </submittedName>
</protein>
<gene>
    <name evidence="1" type="ORF">EPIR_1234</name>
</gene>
<keyword evidence="2" id="KW-1185">Reference proteome</keyword>
<accession>V5Z6J9</accession>
<evidence type="ECO:0000313" key="2">
    <source>
        <dbReference type="Proteomes" id="UP000018217"/>
    </source>
</evidence>
<dbReference type="AlphaFoldDB" id="V5Z6J9"/>
<dbReference type="Proteomes" id="UP000018217">
    <property type="component" value="Unassembled WGS sequence"/>
</dbReference>
<reference evidence="1 2" key="1">
    <citation type="journal article" date="2013" name="Syst. Appl. Microbiol.">
        <title>Phylogenetic position and virulence apparatus of the pear flower necrosis pathogen Erwinia piriflorinigrans CFBP 5888T as assessed by comparative genomics.</title>
        <authorList>
            <person name="Smits T.H."/>
            <person name="Rezzonico F."/>
            <person name="Lopez M.M."/>
            <person name="Blom J."/>
            <person name="Goesmann A."/>
            <person name="Frey J.E."/>
            <person name="Duffy B."/>
        </authorList>
    </citation>
    <scope>NUCLEOTIDE SEQUENCE [LARGE SCALE GENOMIC DNA]</scope>
    <source>
        <strain evidence="2">CFBP5888</strain>
    </source>
</reference>
<comment type="caution">
    <text evidence="1">The sequence shown here is derived from an EMBL/GenBank/DDBJ whole genome shotgun (WGS) entry which is preliminary data.</text>
</comment>
<sequence length="35" mass="3810">MLIDCLVTIMTIKATDYGVGQGKEKEKRAITPVSV</sequence>
<evidence type="ECO:0000313" key="1">
    <source>
        <dbReference type="EMBL" id="CCG86599.1"/>
    </source>
</evidence>